<organism evidence="1 2">
    <name type="scientific">Chaenocephalus aceratus</name>
    <name type="common">Blackfin icefish</name>
    <name type="synonym">Chaenichthys aceratus</name>
    <dbReference type="NCBI Taxonomy" id="36190"/>
    <lineage>
        <taxon>Eukaryota</taxon>
        <taxon>Metazoa</taxon>
        <taxon>Chordata</taxon>
        <taxon>Craniata</taxon>
        <taxon>Vertebrata</taxon>
        <taxon>Euteleostomi</taxon>
        <taxon>Actinopterygii</taxon>
        <taxon>Neopterygii</taxon>
        <taxon>Teleostei</taxon>
        <taxon>Neoteleostei</taxon>
        <taxon>Acanthomorphata</taxon>
        <taxon>Eupercaria</taxon>
        <taxon>Perciformes</taxon>
        <taxon>Notothenioidei</taxon>
        <taxon>Channichthyidae</taxon>
        <taxon>Chaenocephalus</taxon>
    </lineage>
</organism>
<evidence type="ECO:0000313" key="2">
    <source>
        <dbReference type="Proteomes" id="UP001057452"/>
    </source>
</evidence>
<reference evidence="1" key="1">
    <citation type="submission" date="2022-05" db="EMBL/GenBank/DDBJ databases">
        <title>Chromosome-level genome of Chaenocephalus aceratus.</title>
        <authorList>
            <person name="Park H."/>
        </authorList>
    </citation>
    <scope>NUCLEOTIDE SEQUENCE</scope>
    <source>
        <strain evidence="1">KU_202001</strain>
    </source>
</reference>
<dbReference type="EMBL" id="CM043785">
    <property type="protein sequence ID" value="KAI4833208.1"/>
    <property type="molecule type" value="Genomic_DNA"/>
</dbReference>
<dbReference type="Proteomes" id="UP001057452">
    <property type="component" value="Chromosome 1"/>
</dbReference>
<accession>A0ACB9XZJ4</accession>
<gene>
    <name evidence="1" type="ORF">KUCAC02_016122</name>
</gene>
<sequence>MGLTHVALYLPFVIDELLFVVTAITQIMLLTDPEVESSLLISSDEGATYQKYRLNFYILSRSSTLSRRTGSWLTATIK</sequence>
<keyword evidence="2" id="KW-1185">Reference proteome</keyword>
<comment type="caution">
    <text evidence="1">The sequence shown here is derived from an EMBL/GenBank/DDBJ whole genome shotgun (WGS) entry which is preliminary data.</text>
</comment>
<feature type="non-terminal residue" evidence="1">
    <location>
        <position position="78"/>
    </location>
</feature>
<proteinExistence type="predicted"/>
<name>A0ACB9XZJ4_CHAAC</name>
<protein>
    <submittedName>
        <fullName evidence="1">Uncharacterized protein</fullName>
    </submittedName>
</protein>
<evidence type="ECO:0000313" key="1">
    <source>
        <dbReference type="EMBL" id="KAI4833208.1"/>
    </source>
</evidence>